<protein>
    <submittedName>
        <fullName evidence="2">Uncharacterized protein</fullName>
    </submittedName>
</protein>
<keyword evidence="1" id="KW-1185">Reference proteome</keyword>
<proteinExistence type="predicted"/>
<evidence type="ECO:0000313" key="1">
    <source>
        <dbReference type="Proteomes" id="UP000025227"/>
    </source>
</evidence>
<dbReference type="WBParaSite" id="HCON_00072610-00001">
    <property type="protein sequence ID" value="HCON_00072610-00001"/>
    <property type="gene ID" value="HCON_00072610"/>
</dbReference>
<name>A0A7I4YB89_HAECO</name>
<dbReference type="OMA" id="TPAPFME"/>
<accession>A0A7I4YB89</accession>
<organism evidence="1 2">
    <name type="scientific">Haemonchus contortus</name>
    <name type="common">Barber pole worm</name>
    <dbReference type="NCBI Taxonomy" id="6289"/>
    <lineage>
        <taxon>Eukaryota</taxon>
        <taxon>Metazoa</taxon>
        <taxon>Ecdysozoa</taxon>
        <taxon>Nematoda</taxon>
        <taxon>Chromadorea</taxon>
        <taxon>Rhabditida</taxon>
        <taxon>Rhabditina</taxon>
        <taxon>Rhabditomorpha</taxon>
        <taxon>Strongyloidea</taxon>
        <taxon>Trichostrongylidae</taxon>
        <taxon>Haemonchus</taxon>
    </lineage>
</organism>
<dbReference type="Proteomes" id="UP000025227">
    <property type="component" value="Unplaced"/>
</dbReference>
<dbReference type="AlphaFoldDB" id="A0A7I4YB89"/>
<reference evidence="2" key="1">
    <citation type="submission" date="2020-12" db="UniProtKB">
        <authorList>
            <consortium name="WormBaseParasite"/>
        </authorList>
    </citation>
    <scope>IDENTIFICATION</scope>
    <source>
        <strain evidence="2">MHco3</strain>
    </source>
</reference>
<evidence type="ECO:0000313" key="2">
    <source>
        <dbReference type="WBParaSite" id="HCON_00072610-00001"/>
    </source>
</evidence>
<sequence length="89" mass="9888">MSHRKNTGANIRIHLGCREDGVVDGKEAFQRRLFFEARVSFLEASETAMDRSDGSDVLPPYAVDVNGCRRFGAVAPLLEDDVSKMASWN</sequence>